<keyword evidence="3" id="KW-0808">Transferase</keyword>
<comment type="subcellular location">
    <subcellularLocation>
        <location evidence="1">Endoplasmic reticulum membrane</location>
        <topology evidence="1">Single-pass type II membrane protein</topology>
    </subcellularLocation>
</comment>
<dbReference type="Proteomes" id="UP000728185">
    <property type="component" value="Unassembled WGS sequence"/>
</dbReference>
<organism evidence="7 8">
    <name type="scientific">Fasciolopsis buskii</name>
    <dbReference type="NCBI Taxonomy" id="27845"/>
    <lineage>
        <taxon>Eukaryota</taxon>
        <taxon>Metazoa</taxon>
        <taxon>Spiralia</taxon>
        <taxon>Lophotrochozoa</taxon>
        <taxon>Platyhelminthes</taxon>
        <taxon>Trematoda</taxon>
        <taxon>Digenea</taxon>
        <taxon>Plagiorchiida</taxon>
        <taxon>Echinostomata</taxon>
        <taxon>Echinostomatoidea</taxon>
        <taxon>Fasciolidae</taxon>
        <taxon>Fasciolopsis</taxon>
    </lineage>
</organism>
<dbReference type="OrthoDB" id="5954868at2759"/>
<dbReference type="EMBL" id="LUCM01000266">
    <property type="protein sequence ID" value="KAA0200824.1"/>
    <property type="molecule type" value="Genomic_DNA"/>
</dbReference>
<gene>
    <name evidence="7" type="ORF">FBUS_08427</name>
</gene>
<evidence type="ECO:0000256" key="4">
    <source>
        <dbReference type="ARBA" id="ARBA00023136"/>
    </source>
</evidence>
<evidence type="ECO:0000313" key="7">
    <source>
        <dbReference type="EMBL" id="KAA0200824.1"/>
    </source>
</evidence>
<dbReference type="InterPro" id="IPR015338">
    <property type="entry name" value="GT64_dom"/>
</dbReference>
<feature type="domain" description="Glycosyl transferase 64" evidence="6">
    <location>
        <begin position="110"/>
        <end position="187"/>
    </location>
</feature>
<dbReference type="PANTHER" id="PTHR48261:SF2">
    <property type="entry name" value="ACETYLGLUCOSAMINYLTRANSFERASE"/>
    <property type="match status" value="1"/>
</dbReference>
<evidence type="ECO:0000256" key="1">
    <source>
        <dbReference type="ARBA" id="ARBA00004648"/>
    </source>
</evidence>
<comment type="similarity">
    <text evidence="2">Belongs to the glycosyltransferase 47 family.</text>
</comment>
<protein>
    <recommendedName>
        <fullName evidence="6">Glycosyl transferase 64 domain-containing protein</fullName>
    </recommendedName>
</protein>
<dbReference type="AlphaFoldDB" id="A0A8E0S9R4"/>
<sequence length="231" mass="26530">MRDDPSLSLVPLHFPRSTRFFLTYAKIEFGYRIWQEFPNRLVGYESASHQRNTTDGLWEYVPARVDRNYSIVLLRAAFYHRLATCPHTTLFAYSCETVFVHFCPVLFTGFGRYYNYLYWLTAESKLHEIVGVLNDCEDLLLNTLIAHVSQAPPVLVRSASAKQRVLPAEYAVQRSACLQAFSESFSASSSVFWSLRPSDNITPIDRNQSVGANGNSYLPLYYASYRYALLF</sequence>
<evidence type="ECO:0000256" key="3">
    <source>
        <dbReference type="ARBA" id="ARBA00022679"/>
    </source>
</evidence>
<reference evidence="7" key="1">
    <citation type="submission" date="2019-05" db="EMBL/GenBank/DDBJ databases">
        <title>Annotation for the trematode Fasciolopsis buski.</title>
        <authorList>
            <person name="Choi Y.-J."/>
        </authorList>
    </citation>
    <scope>NUCLEOTIDE SEQUENCE</scope>
    <source>
        <strain evidence="7">HT</strain>
        <tissue evidence="7">Whole worm</tissue>
    </source>
</reference>
<evidence type="ECO:0000259" key="6">
    <source>
        <dbReference type="Pfam" id="PF09258"/>
    </source>
</evidence>
<dbReference type="GO" id="GO:1901135">
    <property type="term" value="P:carbohydrate derivative metabolic process"/>
    <property type="evidence" value="ECO:0007669"/>
    <property type="project" value="UniProtKB-ARBA"/>
</dbReference>
<dbReference type="GO" id="GO:0005789">
    <property type="term" value="C:endoplasmic reticulum membrane"/>
    <property type="evidence" value="ECO:0007669"/>
    <property type="project" value="UniProtKB-SubCell"/>
</dbReference>
<dbReference type="Gene3D" id="3.90.550.10">
    <property type="entry name" value="Spore Coat Polysaccharide Biosynthesis Protein SpsA, Chain A"/>
    <property type="match status" value="1"/>
</dbReference>
<evidence type="ECO:0000256" key="2">
    <source>
        <dbReference type="ARBA" id="ARBA00010271"/>
    </source>
</evidence>
<keyword evidence="8" id="KW-1185">Reference proteome</keyword>
<dbReference type="GO" id="GO:0016757">
    <property type="term" value="F:glycosyltransferase activity"/>
    <property type="evidence" value="ECO:0007669"/>
    <property type="project" value="InterPro"/>
</dbReference>
<keyword evidence="4" id="KW-0472">Membrane</keyword>
<dbReference type="InterPro" id="IPR029044">
    <property type="entry name" value="Nucleotide-diphossugar_trans"/>
</dbReference>
<keyword evidence="5" id="KW-1015">Disulfide bond</keyword>
<proteinExistence type="inferred from homology"/>
<dbReference type="InterPro" id="IPR004263">
    <property type="entry name" value="Exostosin"/>
</dbReference>
<evidence type="ECO:0000256" key="5">
    <source>
        <dbReference type="ARBA" id="ARBA00023157"/>
    </source>
</evidence>
<dbReference type="Pfam" id="PF09258">
    <property type="entry name" value="Glyco_transf_64"/>
    <property type="match status" value="2"/>
</dbReference>
<name>A0A8E0S9R4_9TREM</name>
<evidence type="ECO:0000313" key="8">
    <source>
        <dbReference type="Proteomes" id="UP000728185"/>
    </source>
</evidence>
<comment type="caution">
    <text evidence="7">The sequence shown here is derived from an EMBL/GenBank/DDBJ whole genome shotgun (WGS) entry which is preliminary data.</text>
</comment>
<feature type="domain" description="Glycosyl transferase 64" evidence="6">
    <location>
        <begin position="22"/>
        <end position="81"/>
    </location>
</feature>
<dbReference type="PANTHER" id="PTHR48261">
    <property type="entry name" value="ACETYLGLUCOSAMINYLTRANSFERASE"/>
    <property type="match status" value="1"/>
</dbReference>
<accession>A0A8E0S9R4</accession>